<dbReference type="PANTHER" id="PTHR12687">
    <property type="entry name" value="NUCLEOLAR COMPLEX 2 AND RAD4-RELATED"/>
    <property type="match status" value="1"/>
</dbReference>
<name>A0A0B2UJ37_TOXCA</name>
<dbReference type="Proteomes" id="UP000031036">
    <property type="component" value="Unassembled WGS sequence"/>
</dbReference>
<keyword evidence="3" id="KW-0539">Nucleus</keyword>
<dbReference type="GO" id="GO:0005654">
    <property type="term" value="C:nucleoplasm"/>
    <property type="evidence" value="ECO:0007669"/>
    <property type="project" value="TreeGrafter"/>
</dbReference>
<proteinExistence type="inferred from homology"/>
<protein>
    <submittedName>
        <fullName evidence="4">Nucleolar complex protein 2-like protein</fullName>
    </submittedName>
</protein>
<comment type="caution">
    <text evidence="4">The sequence shown here is derived from an EMBL/GenBank/DDBJ whole genome shotgun (WGS) entry which is preliminary data.</text>
</comment>
<evidence type="ECO:0000313" key="4">
    <source>
        <dbReference type="EMBL" id="KHN71096.1"/>
    </source>
</evidence>
<dbReference type="InterPro" id="IPR005343">
    <property type="entry name" value="Noc2"/>
</dbReference>
<evidence type="ECO:0000256" key="2">
    <source>
        <dbReference type="ARBA" id="ARBA00005907"/>
    </source>
</evidence>
<dbReference type="AlphaFoldDB" id="A0A0B2UJ37"/>
<dbReference type="OrthoDB" id="10266662at2759"/>
<sequence>MACVARVGANIDPPDFAINDNKVFDEVVRLCFKHLGAALFEALGLAEEKSTVKGEKWDGEERCKIDKRTSPSRFKRWKKWSVVVKQYLQALLLFLNEVQNADVMVCTLRAVAQVVELYLHFSKLSRNLVKSVVRIWSRKCLECRVSSMLVLSKIVRLDKHLYPVVLKSCYLGYVSNAREVTPESYPLISFMEKAFVEICHIYPSIAYPYAFVYIRQTAIHLRNAMIAKRKELIQTVYNWQFVQCLYLWAGVISKACRSDNEENIAIAELVYPLSQVTIATMRLVNEALSANLLKHFSVCSRRPLTTGLRVVVVLRPNITYYIP</sequence>
<evidence type="ECO:0000256" key="1">
    <source>
        <dbReference type="ARBA" id="ARBA00004123"/>
    </source>
</evidence>
<dbReference type="Pfam" id="PF03715">
    <property type="entry name" value="Noc2"/>
    <property type="match status" value="1"/>
</dbReference>
<evidence type="ECO:0000256" key="3">
    <source>
        <dbReference type="ARBA" id="ARBA00023242"/>
    </source>
</evidence>
<dbReference type="PANTHER" id="PTHR12687:SF4">
    <property type="entry name" value="NUCLEOLAR COMPLEX PROTEIN 2 HOMOLOG"/>
    <property type="match status" value="1"/>
</dbReference>
<keyword evidence="5" id="KW-1185">Reference proteome</keyword>
<dbReference type="GO" id="GO:0042273">
    <property type="term" value="P:ribosomal large subunit biogenesis"/>
    <property type="evidence" value="ECO:0007669"/>
    <property type="project" value="TreeGrafter"/>
</dbReference>
<comment type="similarity">
    <text evidence="2">Belongs to the NOC2 family.</text>
</comment>
<organism evidence="4 5">
    <name type="scientific">Toxocara canis</name>
    <name type="common">Canine roundworm</name>
    <dbReference type="NCBI Taxonomy" id="6265"/>
    <lineage>
        <taxon>Eukaryota</taxon>
        <taxon>Metazoa</taxon>
        <taxon>Ecdysozoa</taxon>
        <taxon>Nematoda</taxon>
        <taxon>Chromadorea</taxon>
        <taxon>Rhabditida</taxon>
        <taxon>Spirurina</taxon>
        <taxon>Ascaridomorpha</taxon>
        <taxon>Ascaridoidea</taxon>
        <taxon>Toxocaridae</taxon>
        <taxon>Toxocara</taxon>
    </lineage>
</organism>
<dbReference type="GO" id="GO:0005730">
    <property type="term" value="C:nucleolus"/>
    <property type="evidence" value="ECO:0007669"/>
    <property type="project" value="TreeGrafter"/>
</dbReference>
<dbReference type="SUPFAM" id="SSF48371">
    <property type="entry name" value="ARM repeat"/>
    <property type="match status" value="1"/>
</dbReference>
<dbReference type="GO" id="GO:0003714">
    <property type="term" value="F:transcription corepressor activity"/>
    <property type="evidence" value="ECO:0007669"/>
    <property type="project" value="TreeGrafter"/>
</dbReference>
<dbReference type="STRING" id="6265.A0A0B2UJ37"/>
<dbReference type="GO" id="GO:0042393">
    <property type="term" value="F:histone binding"/>
    <property type="evidence" value="ECO:0007669"/>
    <property type="project" value="TreeGrafter"/>
</dbReference>
<dbReference type="GO" id="GO:0000122">
    <property type="term" value="P:negative regulation of transcription by RNA polymerase II"/>
    <property type="evidence" value="ECO:0007669"/>
    <property type="project" value="TreeGrafter"/>
</dbReference>
<evidence type="ECO:0000313" key="5">
    <source>
        <dbReference type="Proteomes" id="UP000031036"/>
    </source>
</evidence>
<reference evidence="4 5" key="1">
    <citation type="submission" date="2014-11" db="EMBL/GenBank/DDBJ databases">
        <title>Genetic blueprint of the zoonotic pathogen Toxocara canis.</title>
        <authorList>
            <person name="Zhu X.-Q."/>
            <person name="Korhonen P.K."/>
            <person name="Cai H."/>
            <person name="Young N.D."/>
            <person name="Nejsum P."/>
            <person name="von Samson-Himmelstjerna G."/>
            <person name="Boag P.R."/>
            <person name="Tan P."/>
            <person name="Li Q."/>
            <person name="Min J."/>
            <person name="Yang Y."/>
            <person name="Wang X."/>
            <person name="Fang X."/>
            <person name="Hall R.S."/>
            <person name="Hofmann A."/>
            <person name="Sternberg P.W."/>
            <person name="Jex A.R."/>
            <person name="Gasser R.B."/>
        </authorList>
    </citation>
    <scope>NUCLEOTIDE SEQUENCE [LARGE SCALE GENOMIC DNA]</scope>
    <source>
        <strain evidence="4">PN_DK_2014</strain>
    </source>
</reference>
<dbReference type="GO" id="GO:0030690">
    <property type="term" value="C:Noc1p-Noc2p complex"/>
    <property type="evidence" value="ECO:0007669"/>
    <property type="project" value="TreeGrafter"/>
</dbReference>
<dbReference type="GO" id="GO:0030691">
    <property type="term" value="C:Noc2p-Noc3p complex"/>
    <property type="evidence" value="ECO:0007669"/>
    <property type="project" value="TreeGrafter"/>
</dbReference>
<dbReference type="EMBL" id="JPKZ01022751">
    <property type="protein sequence ID" value="KHN71096.1"/>
    <property type="molecule type" value="Genomic_DNA"/>
</dbReference>
<comment type="subcellular location">
    <subcellularLocation>
        <location evidence="1">Nucleus</location>
    </subcellularLocation>
</comment>
<dbReference type="InterPro" id="IPR016024">
    <property type="entry name" value="ARM-type_fold"/>
</dbReference>
<accession>A0A0B2UJ37</accession>
<dbReference type="OMA" id="VEICHIY"/>
<gene>
    <name evidence="4" type="primary">pro-2</name>
    <name evidence="4" type="ORF">Tcan_02519</name>
</gene>